<organism evidence="2">
    <name type="scientific">Pongo abelii</name>
    <name type="common">Sumatran orangutan</name>
    <name type="synonym">Pongo pygmaeus abelii</name>
    <dbReference type="NCBI Taxonomy" id="9601"/>
    <lineage>
        <taxon>Eukaryota</taxon>
        <taxon>Metazoa</taxon>
        <taxon>Chordata</taxon>
        <taxon>Craniata</taxon>
        <taxon>Vertebrata</taxon>
        <taxon>Euteleostomi</taxon>
        <taxon>Mammalia</taxon>
        <taxon>Eutheria</taxon>
        <taxon>Euarchontoglires</taxon>
        <taxon>Primates</taxon>
        <taxon>Haplorrhini</taxon>
        <taxon>Catarrhini</taxon>
        <taxon>Hominidae</taxon>
        <taxon>Pongo</taxon>
    </lineage>
</organism>
<feature type="non-terminal residue" evidence="2">
    <location>
        <position position="1"/>
    </location>
</feature>
<gene>
    <name evidence="2" type="ORF">CR201_G0020059</name>
</gene>
<dbReference type="EMBL" id="NDHI03003423">
    <property type="protein sequence ID" value="PNJ55385.1"/>
    <property type="molecule type" value="Genomic_DNA"/>
</dbReference>
<sequence length="78" mass="8981">QARRLVVWFLDFPNSMAPKRQSPLPLQKKKPRPPPALGLEETSASAVLPKKGEKEQQEAIEHIDEVQNEIDRLNEKRQ</sequence>
<name>A0A2J8VCY8_PONAB</name>
<proteinExistence type="predicted"/>
<protein>
    <submittedName>
        <fullName evidence="2">SETSIP isoform 1</fullName>
    </submittedName>
</protein>
<comment type="caution">
    <text evidence="2">The sequence shown here is derived from an EMBL/GenBank/DDBJ whole genome shotgun (WGS) entry which is preliminary data.</text>
</comment>
<dbReference type="AlphaFoldDB" id="A0A2J8VCY8"/>
<accession>A0A2J8VCY8</accession>
<evidence type="ECO:0000313" key="2">
    <source>
        <dbReference type="EMBL" id="PNJ55385.1"/>
    </source>
</evidence>
<dbReference type="Gene3D" id="1.20.5.1500">
    <property type="match status" value="1"/>
</dbReference>
<feature type="region of interest" description="Disordered" evidence="1">
    <location>
        <begin position="15"/>
        <end position="78"/>
    </location>
</feature>
<evidence type="ECO:0000256" key="1">
    <source>
        <dbReference type="SAM" id="MobiDB-lite"/>
    </source>
</evidence>
<reference evidence="2" key="1">
    <citation type="submission" date="2017-12" db="EMBL/GenBank/DDBJ databases">
        <title>High-resolution comparative analysis of great ape genomes.</title>
        <authorList>
            <person name="Pollen A."/>
            <person name="Hastie A."/>
            <person name="Hormozdiari F."/>
            <person name="Dougherty M."/>
            <person name="Liu R."/>
            <person name="Chaisson M."/>
            <person name="Hoppe E."/>
            <person name="Hill C."/>
            <person name="Pang A."/>
            <person name="Hillier L."/>
            <person name="Baker C."/>
            <person name="Armstrong J."/>
            <person name="Shendure J."/>
            <person name="Paten B."/>
            <person name="Wilson R."/>
            <person name="Chao H."/>
            <person name="Schneider V."/>
            <person name="Ventura M."/>
            <person name="Kronenberg Z."/>
            <person name="Murali S."/>
            <person name="Gordon D."/>
            <person name="Cantsilieris S."/>
            <person name="Munson K."/>
            <person name="Nelson B."/>
            <person name="Raja A."/>
            <person name="Underwood J."/>
            <person name="Diekhans M."/>
            <person name="Fiddes I."/>
            <person name="Haussler D."/>
            <person name="Eichler E."/>
        </authorList>
    </citation>
    <scope>NUCLEOTIDE SEQUENCE [LARGE SCALE GENOMIC DNA]</scope>
    <source>
        <strain evidence="2">Susie</strain>
    </source>
</reference>
<feature type="compositionally biased region" description="Basic and acidic residues" evidence="1">
    <location>
        <begin position="50"/>
        <end position="78"/>
    </location>
</feature>